<name>A0A9W7Y9D6_9FUNG</name>
<dbReference type="PANTHER" id="PTHR23305:SF1">
    <property type="entry name" value="OBG-TYPE G DOMAIN-CONTAINING PROTEIN"/>
    <property type="match status" value="1"/>
</dbReference>
<evidence type="ECO:0000313" key="2">
    <source>
        <dbReference type="EMBL" id="KAJ1726902.1"/>
    </source>
</evidence>
<organism evidence="2 3">
    <name type="scientific">Coemansia biformis</name>
    <dbReference type="NCBI Taxonomy" id="1286918"/>
    <lineage>
        <taxon>Eukaryota</taxon>
        <taxon>Fungi</taxon>
        <taxon>Fungi incertae sedis</taxon>
        <taxon>Zoopagomycota</taxon>
        <taxon>Kickxellomycotina</taxon>
        <taxon>Kickxellomycetes</taxon>
        <taxon>Kickxellales</taxon>
        <taxon>Kickxellaceae</taxon>
        <taxon>Coemansia</taxon>
    </lineage>
</organism>
<dbReference type="InterPro" id="IPR012675">
    <property type="entry name" value="Beta-grasp_dom_sf"/>
</dbReference>
<feature type="non-terminal residue" evidence="2">
    <location>
        <position position="1"/>
    </location>
</feature>
<comment type="caution">
    <text evidence="2">The sequence shown here is derived from an EMBL/GenBank/DDBJ whole genome shotgun (WGS) entry which is preliminary data.</text>
</comment>
<dbReference type="Proteomes" id="UP001143981">
    <property type="component" value="Unassembled WGS sequence"/>
</dbReference>
<dbReference type="InterPro" id="IPR027417">
    <property type="entry name" value="P-loop_NTPase"/>
</dbReference>
<proteinExistence type="predicted"/>
<dbReference type="EMBL" id="JANBOI010001312">
    <property type="protein sequence ID" value="KAJ1726902.1"/>
    <property type="molecule type" value="Genomic_DNA"/>
</dbReference>
<accession>A0A9W7Y9D6</accession>
<evidence type="ECO:0000259" key="1">
    <source>
        <dbReference type="Pfam" id="PF08438"/>
    </source>
</evidence>
<dbReference type="SUPFAM" id="SSF81271">
    <property type="entry name" value="TGS-like"/>
    <property type="match status" value="1"/>
</dbReference>
<dbReference type="GO" id="GO:0016887">
    <property type="term" value="F:ATP hydrolysis activity"/>
    <property type="evidence" value="ECO:0007669"/>
    <property type="project" value="TreeGrafter"/>
</dbReference>
<protein>
    <recommendedName>
        <fullName evidence="1">Obg-like GTPase YGR210-like G4 motif-containing domain-containing protein</fullName>
    </recommendedName>
</protein>
<evidence type="ECO:0000313" key="3">
    <source>
        <dbReference type="Proteomes" id="UP001143981"/>
    </source>
</evidence>
<dbReference type="PANTHER" id="PTHR23305">
    <property type="entry name" value="OBG GTPASE FAMILY"/>
    <property type="match status" value="1"/>
</dbReference>
<dbReference type="Gene3D" id="3.40.50.300">
    <property type="entry name" value="P-loop containing nucleotide triphosphate hydrolases"/>
    <property type="match status" value="1"/>
</dbReference>
<reference evidence="2" key="1">
    <citation type="submission" date="2022-07" db="EMBL/GenBank/DDBJ databases">
        <title>Phylogenomic reconstructions and comparative analyses of Kickxellomycotina fungi.</title>
        <authorList>
            <person name="Reynolds N.K."/>
            <person name="Stajich J.E."/>
            <person name="Barry K."/>
            <person name="Grigoriev I.V."/>
            <person name="Crous P."/>
            <person name="Smith M.E."/>
        </authorList>
    </citation>
    <scope>NUCLEOTIDE SEQUENCE</scope>
    <source>
        <strain evidence="2">BCRC 34381</strain>
    </source>
</reference>
<keyword evidence="3" id="KW-1185">Reference proteome</keyword>
<gene>
    <name evidence="2" type="ORF">LPJ61_004883</name>
</gene>
<feature type="domain" description="Obg-like GTPase YGR210-like G4 motif-containing" evidence="1">
    <location>
        <begin position="55"/>
        <end position="179"/>
    </location>
</feature>
<dbReference type="InterPro" id="IPR013646">
    <property type="entry name" value="YGR210-like_G4"/>
</dbReference>
<dbReference type="GO" id="GO:0005737">
    <property type="term" value="C:cytoplasm"/>
    <property type="evidence" value="ECO:0007669"/>
    <property type="project" value="TreeGrafter"/>
</dbReference>
<dbReference type="SUPFAM" id="SSF52540">
    <property type="entry name" value="P-loop containing nucleoside triphosphate hydrolases"/>
    <property type="match status" value="1"/>
</dbReference>
<dbReference type="Gene3D" id="3.10.20.30">
    <property type="match status" value="1"/>
</dbReference>
<dbReference type="Pfam" id="PF08438">
    <property type="entry name" value="YGR210-like_G4"/>
    <property type="match status" value="1"/>
</dbReference>
<dbReference type="OrthoDB" id="545683at2759"/>
<sequence length="248" mass="27446">LGGYGTVKEVVQRTMDAISRGMLIECGDSMEKWSRAEVKVFVREFVDQRFPTIVALNKIDMPDSDKNIAAIMRRYKRQGSGGSKRDGIDEDNIVLTSALSECLLRKLAKQKFVKYTTGSDDFTTKDDGDEELRDLDEKSRRRLGNLRDLVLFRYGSTGVQEVIVKAVEALGFVPVFPVKGLGRDVPFRDCVLVPPGTTVRELARKLHHRLDANYAGAETVGGIQLAEDDLIVPGKNNIIKILTTAGSG</sequence>
<dbReference type="InterPro" id="IPR012676">
    <property type="entry name" value="TGS-like"/>
</dbReference>
<dbReference type="AlphaFoldDB" id="A0A9W7Y9D6"/>